<dbReference type="InterPro" id="IPR036047">
    <property type="entry name" value="F-box-like_dom_sf"/>
</dbReference>
<protein>
    <recommendedName>
        <fullName evidence="2">F-box domain-containing protein</fullName>
    </recommendedName>
</protein>
<feature type="coiled-coil region" evidence="1">
    <location>
        <begin position="10"/>
        <end position="48"/>
    </location>
</feature>
<dbReference type="Pfam" id="PF12937">
    <property type="entry name" value="F-box-like"/>
    <property type="match status" value="1"/>
</dbReference>
<dbReference type="InterPro" id="IPR032675">
    <property type="entry name" value="LRR_dom_sf"/>
</dbReference>
<dbReference type="Gene3D" id="3.80.10.10">
    <property type="entry name" value="Ribonuclease Inhibitor"/>
    <property type="match status" value="1"/>
</dbReference>
<dbReference type="SUPFAM" id="SSF81383">
    <property type="entry name" value="F-box domain"/>
    <property type="match status" value="1"/>
</dbReference>
<keyword evidence="4" id="KW-1185">Reference proteome</keyword>
<accession>A0A8H6YFT9</accession>
<dbReference type="AlphaFoldDB" id="A0A8H6YFT9"/>
<evidence type="ECO:0000259" key="2">
    <source>
        <dbReference type="Pfam" id="PF12937"/>
    </source>
</evidence>
<keyword evidence="1" id="KW-0175">Coiled coil</keyword>
<dbReference type="Gene3D" id="1.20.1280.50">
    <property type="match status" value="1"/>
</dbReference>
<proteinExistence type="predicted"/>
<dbReference type="EMBL" id="JACAZH010000010">
    <property type="protein sequence ID" value="KAF7357501.1"/>
    <property type="molecule type" value="Genomic_DNA"/>
</dbReference>
<evidence type="ECO:0000313" key="3">
    <source>
        <dbReference type="EMBL" id="KAF7357501.1"/>
    </source>
</evidence>
<feature type="domain" description="F-box" evidence="2">
    <location>
        <begin position="67"/>
        <end position="115"/>
    </location>
</feature>
<dbReference type="InterPro" id="IPR001810">
    <property type="entry name" value="F-box_dom"/>
</dbReference>
<sequence length="464" mass="52199">MPISVRAILVEQTERTRQSSKADIERFIEESEQKITSLESQIRGLVELRDRERACVDVLRYIISPIRTLPVELLAEIFELAIDDETHVEDTYRISQICSDWRNVAHAAPRLWTRRICVDIGSRSDGRGSFYAAGLDAWLARSAPLPLPVSIKMGPGDSDPRILEHVFRTAPRFRSLHWLEFPLLSIISRLAECRLDSLEELKLGLTESDISRPPALTTVPRLRKSNLIIRSDEPHILVPWAQLTDLTLYCESPKFIRDVLAQCANLTSAFFVTSGWYLGAITPPTSGPSRPQPPAHVFTYFWGLGACSANSRLLTETSLAVFLMQSPKLTELEIFCGPYAPTSHELIVALEQTSHLTHLELVYPDKALLDDALIAALSYKDDVTPLVPHLHSLVLDVIDEDGFATVALEHMFVSRWRTDAQITSSPPAVSCWSYLELRGQYSEQFMESMQMLQRKGLPLALIGL</sequence>
<dbReference type="Proteomes" id="UP000623467">
    <property type="component" value="Unassembled WGS sequence"/>
</dbReference>
<gene>
    <name evidence="3" type="ORF">MSAN_01346400</name>
</gene>
<organism evidence="3 4">
    <name type="scientific">Mycena sanguinolenta</name>
    <dbReference type="NCBI Taxonomy" id="230812"/>
    <lineage>
        <taxon>Eukaryota</taxon>
        <taxon>Fungi</taxon>
        <taxon>Dikarya</taxon>
        <taxon>Basidiomycota</taxon>
        <taxon>Agaricomycotina</taxon>
        <taxon>Agaricomycetes</taxon>
        <taxon>Agaricomycetidae</taxon>
        <taxon>Agaricales</taxon>
        <taxon>Marasmiineae</taxon>
        <taxon>Mycenaceae</taxon>
        <taxon>Mycena</taxon>
    </lineage>
</organism>
<comment type="caution">
    <text evidence="3">The sequence shown here is derived from an EMBL/GenBank/DDBJ whole genome shotgun (WGS) entry which is preliminary data.</text>
</comment>
<evidence type="ECO:0000313" key="4">
    <source>
        <dbReference type="Proteomes" id="UP000623467"/>
    </source>
</evidence>
<dbReference type="OrthoDB" id="2269034at2759"/>
<name>A0A8H6YFT9_9AGAR</name>
<evidence type="ECO:0000256" key="1">
    <source>
        <dbReference type="SAM" id="Coils"/>
    </source>
</evidence>
<reference evidence="3" key="1">
    <citation type="submission" date="2020-05" db="EMBL/GenBank/DDBJ databases">
        <title>Mycena genomes resolve the evolution of fungal bioluminescence.</title>
        <authorList>
            <person name="Tsai I.J."/>
        </authorList>
    </citation>
    <scope>NUCLEOTIDE SEQUENCE</scope>
    <source>
        <strain evidence="3">160909Yilan</strain>
    </source>
</reference>